<organism evidence="2 3">
    <name type="scientific">Seleniivibrio woodruffii</name>
    <dbReference type="NCBI Taxonomy" id="1078050"/>
    <lineage>
        <taxon>Bacteria</taxon>
        <taxon>Pseudomonadati</taxon>
        <taxon>Deferribacterota</taxon>
        <taxon>Deferribacteres</taxon>
        <taxon>Deferribacterales</taxon>
        <taxon>Geovibrionaceae</taxon>
        <taxon>Seleniivibrio</taxon>
    </lineage>
</organism>
<keyword evidence="3" id="KW-1185">Reference proteome</keyword>
<evidence type="ECO:0008006" key="4">
    <source>
        <dbReference type="Google" id="ProtNLM"/>
    </source>
</evidence>
<sequence length="245" mass="27084">MKTILVTVLTFFTMYAFADVTLTEKTDGIVSVSYFSKNRVAVQENGQILNITDLKTQTIYGFNPENKTYFKATFKELADMNKAAMAEMDPEMMAQFNSEAGLKQPITIKKTGKGEYGGYQCDKYEVGFQGMPAASQICVSPQVRQLILNEIDTKALKSWLKVMDFEGNIDPIRTKLDEISEKVGYIIYEKTVHSIPGVPMAAGAVDSYTTVLQSVNTKPIDNGKFSVPAGYKKVSIAEAMGGEEQ</sequence>
<reference evidence="2 3" key="1">
    <citation type="submission" date="2019-03" db="EMBL/GenBank/DDBJ databases">
        <title>Genomic Encyclopedia of Type Strains, Phase IV (KMG-IV): sequencing the most valuable type-strain genomes for metagenomic binning, comparative biology and taxonomic classification.</title>
        <authorList>
            <person name="Goeker M."/>
        </authorList>
    </citation>
    <scope>NUCLEOTIDE SEQUENCE [LARGE SCALE GENOMIC DNA]</scope>
    <source>
        <strain evidence="2 3">DSM 24984</strain>
    </source>
</reference>
<keyword evidence="1" id="KW-0732">Signal</keyword>
<comment type="caution">
    <text evidence="2">The sequence shown here is derived from an EMBL/GenBank/DDBJ whole genome shotgun (WGS) entry which is preliminary data.</text>
</comment>
<evidence type="ECO:0000313" key="3">
    <source>
        <dbReference type="Proteomes" id="UP000294614"/>
    </source>
</evidence>
<accession>A0A4R1K5N1</accession>
<evidence type="ECO:0000313" key="2">
    <source>
        <dbReference type="EMBL" id="TCK59506.1"/>
    </source>
</evidence>
<dbReference type="RefSeq" id="WP_132874413.1">
    <property type="nucleotide sequence ID" value="NZ_JBLJBI010000110.1"/>
</dbReference>
<name>A0A4R1K5N1_9BACT</name>
<evidence type="ECO:0000256" key="1">
    <source>
        <dbReference type="SAM" id="SignalP"/>
    </source>
</evidence>
<gene>
    <name evidence="2" type="ORF">C8D98_2440</name>
</gene>
<feature type="chain" id="PRO_5020940504" description="DUF4412 domain-containing protein" evidence="1">
    <location>
        <begin position="19"/>
        <end position="245"/>
    </location>
</feature>
<dbReference type="AlphaFoldDB" id="A0A4R1K5N1"/>
<dbReference type="EMBL" id="SMGG01000006">
    <property type="protein sequence ID" value="TCK59506.1"/>
    <property type="molecule type" value="Genomic_DNA"/>
</dbReference>
<feature type="signal peptide" evidence="1">
    <location>
        <begin position="1"/>
        <end position="18"/>
    </location>
</feature>
<proteinExistence type="predicted"/>
<dbReference type="Proteomes" id="UP000294614">
    <property type="component" value="Unassembled WGS sequence"/>
</dbReference>
<protein>
    <recommendedName>
        <fullName evidence="4">DUF4412 domain-containing protein</fullName>
    </recommendedName>
</protein>